<dbReference type="RefSeq" id="WP_157007814.1">
    <property type="nucleotide sequence ID" value="NZ_WPOC01000013.1"/>
</dbReference>
<evidence type="ECO:0000313" key="4">
    <source>
        <dbReference type="Proteomes" id="UP000468327"/>
    </source>
</evidence>
<name>A0A6N8IHZ6_9ACTN</name>
<proteinExistence type="predicted"/>
<feature type="transmembrane region" description="Helical" evidence="1">
    <location>
        <begin position="102"/>
        <end position="120"/>
    </location>
</feature>
<feature type="signal peptide" evidence="2">
    <location>
        <begin position="1"/>
        <end position="38"/>
    </location>
</feature>
<sequence>MLHDGRRAVVTRAAAGRIALCLALALAATAALPGTAWADIGTDINNWLCGLCNDLGRTLASVSTDLVGALAAGTVLSQMQHGGLGELLSGVHEMGSAVNANAVRPLAYCVLALSMVLQFVKLTQRADGSMTGMPGLENICMLLVGYAVGKLLIDNSMQICDAIYRTAGKVMASITAASGVAAQSMPDAAFESTDIAVCLVVLVVCCLQIACAFAAHVVAQLLVYGRAVQIYVYAAFSALPIALLGVDGTRGAGLGFLKSFAGVALANALLLAVLYFFPAIISSIGYANLGDMGAVGQLADAMGVFAQWLAFMLVMLVAMCKTGSWAREILGG</sequence>
<gene>
    <name evidence="3" type="ORF">GO738_09385</name>
</gene>
<keyword evidence="1" id="KW-1133">Transmembrane helix</keyword>
<keyword evidence="1" id="KW-0472">Membrane</keyword>
<keyword evidence="1" id="KW-0812">Transmembrane</keyword>
<dbReference type="InterPro" id="IPR006311">
    <property type="entry name" value="TAT_signal"/>
</dbReference>
<dbReference type="InterPro" id="IPR045798">
    <property type="entry name" value="TrbL_Firmicutes"/>
</dbReference>
<evidence type="ECO:0000256" key="1">
    <source>
        <dbReference type="SAM" id="Phobius"/>
    </source>
</evidence>
<dbReference type="AlphaFoldDB" id="A0A6N8IHZ6"/>
<feature type="chain" id="PRO_5026726061" description="Conjugal transfer protein TrbL" evidence="2">
    <location>
        <begin position="39"/>
        <end position="332"/>
    </location>
</feature>
<protein>
    <recommendedName>
        <fullName evidence="5">Conjugal transfer protein TrbL</fullName>
    </recommendedName>
</protein>
<reference evidence="3 4" key="1">
    <citation type="submission" date="2019-11" db="EMBL/GenBank/DDBJ databases">
        <title>Whole genome shotgun sequencing (WGS) data from Adlercreutzia equolifaciens ResAG-91, Eggerthella lenta MRI-F36, MRI-F37, MRI-F40, ResAG-49, ResAG-88, ResAG-121, ResAG-145, and Gordonibacter sp. ResAG-5, ResAG-26, ResAG-43, ResAG-50, ResAG-59.</title>
        <authorList>
            <person name="Stoll D.A."/>
            <person name="Danylec N."/>
            <person name="Franz C.M.A.P."/>
            <person name="Huch M."/>
        </authorList>
    </citation>
    <scope>NUCLEOTIDE SEQUENCE [LARGE SCALE GENOMIC DNA]</scope>
    <source>
        <strain evidence="3 4">ResAG-59</strain>
    </source>
</reference>
<accession>A0A6N8IHZ6</accession>
<feature type="transmembrane region" description="Helical" evidence="1">
    <location>
        <begin position="301"/>
        <end position="320"/>
    </location>
</feature>
<evidence type="ECO:0000313" key="3">
    <source>
        <dbReference type="EMBL" id="MVN15549.1"/>
    </source>
</evidence>
<dbReference type="EMBL" id="WPOC01000013">
    <property type="protein sequence ID" value="MVN15549.1"/>
    <property type="molecule type" value="Genomic_DNA"/>
</dbReference>
<keyword evidence="4" id="KW-1185">Reference proteome</keyword>
<dbReference type="Proteomes" id="UP000468327">
    <property type="component" value="Unassembled WGS sequence"/>
</dbReference>
<dbReference type="Pfam" id="PF19478">
    <property type="entry name" value="TrbL_2"/>
    <property type="match status" value="1"/>
</dbReference>
<organism evidence="3 4">
    <name type="scientific">Gordonibacter urolithinfaciens</name>
    <dbReference type="NCBI Taxonomy" id="1335613"/>
    <lineage>
        <taxon>Bacteria</taxon>
        <taxon>Bacillati</taxon>
        <taxon>Actinomycetota</taxon>
        <taxon>Coriobacteriia</taxon>
        <taxon>Eggerthellales</taxon>
        <taxon>Eggerthellaceae</taxon>
        <taxon>Gordonibacter</taxon>
    </lineage>
</organism>
<evidence type="ECO:0000256" key="2">
    <source>
        <dbReference type="SAM" id="SignalP"/>
    </source>
</evidence>
<feature type="transmembrane region" description="Helical" evidence="1">
    <location>
        <begin position="195"/>
        <end position="218"/>
    </location>
</feature>
<comment type="caution">
    <text evidence="3">The sequence shown here is derived from an EMBL/GenBank/DDBJ whole genome shotgun (WGS) entry which is preliminary data.</text>
</comment>
<keyword evidence="2" id="KW-0732">Signal</keyword>
<feature type="transmembrane region" description="Helical" evidence="1">
    <location>
        <begin position="260"/>
        <end position="281"/>
    </location>
</feature>
<feature type="transmembrane region" description="Helical" evidence="1">
    <location>
        <begin position="230"/>
        <end position="248"/>
    </location>
</feature>
<dbReference type="PROSITE" id="PS51318">
    <property type="entry name" value="TAT"/>
    <property type="match status" value="1"/>
</dbReference>
<evidence type="ECO:0008006" key="5">
    <source>
        <dbReference type="Google" id="ProtNLM"/>
    </source>
</evidence>